<organism evidence="1">
    <name type="scientific">Satyrvirus sp</name>
    <dbReference type="NCBI Taxonomy" id="2487771"/>
    <lineage>
        <taxon>Viruses</taxon>
        <taxon>Varidnaviria</taxon>
        <taxon>Bamfordvirae</taxon>
        <taxon>Nucleocytoviricota</taxon>
        <taxon>Megaviricetes</taxon>
        <taxon>Imitervirales</taxon>
        <taxon>Mimiviridae</taxon>
        <taxon>Megamimivirinae</taxon>
    </lineage>
</organism>
<reference evidence="1" key="1">
    <citation type="submission" date="2018-10" db="EMBL/GenBank/DDBJ databases">
        <title>Hidden diversity of soil giant viruses.</title>
        <authorList>
            <person name="Schulz F."/>
            <person name="Alteio L."/>
            <person name="Goudeau D."/>
            <person name="Ryan E.M."/>
            <person name="Malmstrom R.R."/>
            <person name="Blanchard J."/>
            <person name="Woyke T."/>
        </authorList>
    </citation>
    <scope>NUCLEOTIDE SEQUENCE</scope>
    <source>
        <strain evidence="1">SAV1</strain>
    </source>
</reference>
<accession>A0A3G5ADS2</accession>
<protein>
    <submittedName>
        <fullName evidence="1">Uncharacterized protein</fullName>
    </submittedName>
</protein>
<name>A0A3G5ADS2_9VIRU</name>
<gene>
    <name evidence="1" type="ORF">Satyrvirus8_26</name>
</gene>
<evidence type="ECO:0000313" key="1">
    <source>
        <dbReference type="EMBL" id="AYV85268.1"/>
    </source>
</evidence>
<proteinExistence type="predicted"/>
<dbReference type="EMBL" id="MK072444">
    <property type="protein sequence ID" value="AYV85268.1"/>
    <property type="molecule type" value="Genomic_DNA"/>
</dbReference>
<sequence length="159" mass="18461">MGYDDVSMYVGIRIRDEKHLFKLIKKHKLEYIEKGKKISIEEIKKRYQKSPYLCLGCLAICKEFNICGKMYEIEFEFHMISQDFKPDNVFESSNGKKMMAGILFGVDITEICDPKILVNGCGNGENPRAWDPELMVEIRNTVRAEFLPEAEIMTLMQYG</sequence>